<protein>
    <submittedName>
        <fullName evidence="1">GPCR fungal pheromone mating factor</fullName>
    </submittedName>
</protein>
<name>A0AAD7G6N5_MYCRO</name>
<organism evidence="1 2">
    <name type="scientific">Mycena rosella</name>
    <name type="common">Pink bonnet</name>
    <name type="synonym">Agaricus rosellus</name>
    <dbReference type="NCBI Taxonomy" id="1033263"/>
    <lineage>
        <taxon>Eukaryota</taxon>
        <taxon>Fungi</taxon>
        <taxon>Dikarya</taxon>
        <taxon>Basidiomycota</taxon>
        <taxon>Agaricomycotina</taxon>
        <taxon>Agaricomycetes</taxon>
        <taxon>Agaricomycetidae</taxon>
        <taxon>Agaricales</taxon>
        <taxon>Marasmiineae</taxon>
        <taxon>Mycenaceae</taxon>
        <taxon>Mycena</taxon>
    </lineage>
</organism>
<proteinExistence type="predicted"/>
<dbReference type="GO" id="GO:0004932">
    <property type="term" value="F:mating-type factor pheromone receptor activity"/>
    <property type="evidence" value="ECO:0007669"/>
    <property type="project" value="InterPro"/>
</dbReference>
<dbReference type="PRINTS" id="PR00899">
    <property type="entry name" value="GPCRSTE3"/>
</dbReference>
<feature type="non-terminal residue" evidence="1">
    <location>
        <position position="1"/>
    </location>
</feature>
<reference evidence="1" key="1">
    <citation type="submission" date="2023-03" db="EMBL/GenBank/DDBJ databases">
        <title>Massive genome expansion in bonnet fungi (Mycena s.s.) driven by repeated elements and novel gene families across ecological guilds.</title>
        <authorList>
            <consortium name="Lawrence Berkeley National Laboratory"/>
            <person name="Harder C.B."/>
            <person name="Miyauchi S."/>
            <person name="Viragh M."/>
            <person name="Kuo A."/>
            <person name="Thoen E."/>
            <person name="Andreopoulos B."/>
            <person name="Lu D."/>
            <person name="Skrede I."/>
            <person name="Drula E."/>
            <person name="Henrissat B."/>
            <person name="Morin E."/>
            <person name="Kohler A."/>
            <person name="Barry K."/>
            <person name="LaButti K."/>
            <person name="Morin E."/>
            <person name="Salamov A."/>
            <person name="Lipzen A."/>
            <person name="Mereny Z."/>
            <person name="Hegedus B."/>
            <person name="Baldrian P."/>
            <person name="Stursova M."/>
            <person name="Weitz H."/>
            <person name="Taylor A."/>
            <person name="Grigoriev I.V."/>
            <person name="Nagy L.G."/>
            <person name="Martin F."/>
            <person name="Kauserud H."/>
        </authorList>
    </citation>
    <scope>NUCLEOTIDE SEQUENCE</scope>
    <source>
        <strain evidence="1">CBHHK067</strain>
    </source>
</reference>
<evidence type="ECO:0000313" key="2">
    <source>
        <dbReference type="Proteomes" id="UP001221757"/>
    </source>
</evidence>
<dbReference type="InterPro" id="IPR001499">
    <property type="entry name" value="GPCR_STE3"/>
</dbReference>
<evidence type="ECO:0000313" key="1">
    <source>
        <dbReference type="EMBL" id="KAJ7661860.1"/>
    </source>
</evidence>
<dbReference type="GO" id="GO:0016020">
    <property type="term" value="C:membrane"/>
    <property type="evidence" value="ECO:0007669"/>
    <property type="project" value="InterPro"/>
</dbReference>
<keyword evidence="2" id="KW-1185">Reference proteome</keyword>
<dbReference type="Proteomes" id="UP001221757">
    <property type="component" value="Unassembled WGS sequence"/>
</dbReference>
<dbReference type="Pfam" id="PF02076">
    <property type="entry name" value="STE3"/>
    <property type="match status" value="1"/>
</dbReference>
<dbReference type="EMBL" id="JARKIE010000245">
    <property type="protein sequence ID" value="KAJ7661860.1"/>
    <property type="molecule type" value="Genomic_DNA"/>
</dbReference>
<dbReference type="AlphaFoldDB" id="A0AAD7G6N5"/>
<sequence>LFSIFAFLGFYLVLIPLPWHFQAWNSGTCWYILWASLSCLNQFVNSLVWAGNTLNSAPAWCEICASFSFVFDAARQSSKCSK</sequence>
<accession>A0AAD7G6N5</accession>
<gene>
    <name evidence="1" type="ORF">B0H17DRAFT_953370</name>
</gene>
<comment type="caution">
    <text evidence="1">The sequence shown here is derived from an EMBL/GenBank/DDBJ whole genome shotgun (WGS) entry which is preliminary data.</text>
</comment>